<keyword evidence="2" id="KW-1185">Reference proteome</keyword>
<proteinExistence type="predicted"/>
<accession>A0AAV4R430</accession>
<organism evidence="1 2">
    <name type="scientific">Caerostris darwini</name>
    <dbReference type="NCBI Taxonomy" id="1538125"/>
    <lineage>
        <taxon>Eukaryota</taxon>
        <taxon>Metazoa</taxon>
        <taxon>Ecdysozoa</taxon>
        <taxon>Arthropoda</taxon>
        <taxon>Chelicerata</taxon>
        <taxon>Arachnida</taxon>
        <taxon>Araneae</taxon>
        <taxon>Araneomorphae</taxon>
        <taxon>Entelegynae</taxon>
        <taxon>Araneoidea</taxon>
        <taxon>Araneidae</taxon>
        <taxon>Caerostris</taxon>
    </lineage>
</organism>
<gene>
    <name evidence="1" type="ORF">CDAR_78811</name>
</gene>
<sequence length="20" mass="2136">SSLNSLTTILMPNGRKSVDC</sequence>
<dbReference type="EMBL" id="BPLQ01005657">
    <property type="protein sequence ID" value="GIY16240.1"/>
    <property type="molecule type" value="Genomic_DNA"/>
</dbReference>
<feature type="non-terminal residue" evidence="1">
    <location>
        <position position="1"/>
    </location>
</feature>
<comment type="caution">
    <text evidence="1">The sequence shown here is derived from an EMBL/GenBank/DDBJ whole genome shotgun (WGS) entry which is preliminary data.</text>
</comment>
<name>A0AAV4R430_9ARAC</name>
<dbReference type="AlphaFoldDB" id="A0AAV4R430"/>
<dbReference type="Proteomes" id="UP001054837">
    <property type="component" value="Unassembled WGS sequence"/>
</dbReference>
<protein>
    <submittedName>
        <fullName evidence="1">Uncharacterized protein</fullName>
    </submittedName>
</protein>
<reference evidence="1 2" key="1">
    <citation type="submission" date="2021-06" db="EMBL/GenBank/DDBJ databases">
        <title>Caerostris darwini draft genome.</title>
        <authorList>
            <person name="Kono N."/>
            <person name="Arakawa K."/>
        </authorList>
    </citation>
    <scope>NUCLEOTIDE SEQUENCE [LARGE SCALE GENOMIC DNA]</scope>
</reference>
<evidence type="ECO:0000313" key="2">
    <source>
        <dbReference type="Proteomes" id="UP001054837"/>
    </source>
</evidence>
<evidence type="ECO:0000313" key="1">
    <source>
        <dbReference type="EMBL" id="GIY16240.1"/>
    </source>
</evidence>